<dbReference type="STRING" id="634436.SAMN05216361_3728"/>
<evidence type="ECO:0000256" key="3">
    <source>
        <dbReference type="SAM" id="MobiDB-lite"/>
    </source>
</evidence>
<reference evidence="7" key="1">
    <citation type="submission" date="2016-11" db="EMBL/GenBank/DDBJ databases">
        <authorList>
            <person name="Varghese N."/>
            <person name="Submissions S."/>
        </authorList>
    </citation>
    <scope>NUCLEOTIDE SEQUENCE [LARGE SCALE GENOMIC DNA]</scope>
    <source>
        <strain evidence="7">CGMCC 1.8995</strain>
    </source>
</reference>
<dbReference type="InterPro" id="IPR058627">
    <property type="entry name" value="MdtA-like_C"/>
</dbReference>
<name>A0A1M5Q4E0_9ALTE</name>
<dbReference type="PANTHER" id="PTHR30469">
    <property type="entry name" value="MULTIDRUG RESISTANCE PROTEIN MDTA"/>
    <property type="match status" value="1"/>
</dbReference>
<evidence type="ECO:0000313" key="7">
    <source>
        <dbReference type="Proteomes" id="UP000184520"/>
    </source>
</evidence>
<evidence type="ECO:0000256" key="1">
    <source>
        <dbReference type="ARBA" id="ARBA00009477"/>
    </source>
</evidence>
<dbReference type="Pfam" id="PF25973">
    <property type="entry name" value="BSH_CzcB"/>
    <property type="match status" value="1"/>
</dbReference>
<dbReference type="GO" id="GO:1990281">
    <property type="term" value="C:efflux pump complex"/>
    <property type="evidence" value="ECO:0007669"/>
    <property type="project" value="TreeGrafter"/>
</dbReference>
<comment type="similarity">
    <text evidence="1">Belongs to the membrane fusion protein (MFP) (TC 8.A.1) family.</text>
</comment>
<dbReference type="Gene3D" id="2.40.50.100">
    <property type="match status" value="1"/>
</dbReference>
<dbReference type="AlphaFoldDB" id="A0A1M5Q4E0"/>
<evidence type="ECO:0000259" key="4">
    <source>
        <dbReference type="Pfam" id="PF25967"/>
    </source>
</evidence>
<dbReference type="Pfam" id="PF25967">
    <property type="entry name" value="RND-MFP_C"/>
    <property type="match status" value="1"/>
</dbReference>
<sequence>MKSSIAKAGIPLLILLVAIVLTAVMILGKKPPEKKVVEEKAFLVDAEPVYSEHVEFTVSSQGNVLPKHKTMVAAQVSGRVVSLSDNFVVGGMFRKGDVLLTLERDDYETDLRLAEAELAQAEAALEEEVARGKVAAEEWRSVRSVVPPELGLRKPQLAKEQANVKAAKAKLARAQRNLARTQIVAPYDGIVIKRNVDLGQFIATGAQVGELYGTSVAEVRLPLTDADLAFIDLSAGVKEQNPVSLSAVVGGKFHQWQGRLVRSEGVLDTTNRLIYAVVEVNDPYGRDNTDLHPVPLRFGQFVQATVSGTQAQTLIVIPRSLLRLDGSVLVVSEDNTLSIRNVKVARSNPQSVYISEGLQSGDKVIRSAVPNPFDGMPLRIAGEDPAKDDVADEPAALSTGE</sequence>
<dbReference type="OrthoDB" id="5730196at2"/>
<feature type="domain" description="Multidrug resistance protein MdtA-like C-terminal permuted SH3" evidence="4">
    <location>
        <begin position="325"/>
        <end position="366"/>
    </location>
</feature>
<dbReference type="RefSeq" id="WP_073324673.1">
    <property type="nucleotide sequence ID" value="NZ_FQWD01000006.1"/>
</dbReference>
<feature type="domain" description="CzcB-like barrel-sandwich hybrid" evidence="5">
    <location>
        <begin position="70"/>
        <end position="208"/>
    </location>
</feature>
<evidence type="ECO:0000259" key="5">
    <source>
        <dbReference type="Pfam" id="PF25973"/>
    </source>
</evidence>
<keyword evidence="2" id="KW-0175">Coiled coil</keyword>
<evidence type="ECO:0000313" key="6">
    <source>
        <dbReference type="EMBL" id="SHH08720.1"/>
    </source>
</evidence>
<feature type="coiled-coil region" evidence="2">
    <location>
        <begin position="157"/>
        <end position="184"/>
    </location>
</feature>
<dbReference type="NCBIfam" id="TIGR01730">
    <property type="entry name" value="RND_mfp"/>
    <property type="match status" value="1"/>
</dbReference>
<dbReference type="InterPro" id="IPR058647">
    <property type="entry name" value="BSH_CzcB-like"/>
</dbReference>
<dbReference type="InterPro" id="IPR006143">
    <property type="entry name" value="RND_pump_MFP"/>
</dbReference>
<feature type="region of interest" description="Disordered" evidence="3">
    <location>
        <begin position="380"/>
        <end position="401"/>
    </location>
</feature>
<dbReference type="PANTHER" id="PTHR30469:SF12">
    <property type="entry name" value="MULTIDRUG RESISTANCE PROTEIN MDTA"/>
    <property type="match status" value="1"/>
</dbReference>
<protein>
    <submittedName>
        <fullName evidence="6">RND family efflux transporter, MFP subunit</fullName>
    </submittedName>
</protein>
<accession>A0A1M5Q4E0</accession>
<evidence type="ECO:0000256" key="2">
    <source>
        <dbReference type="SAM" id="Coils"/>
    </source>
</evidence>
<dbReference type="Proteomes" id="UP000184520">
    <property type="component" value="Unassembled WGS sequence"/>
</dbReference>
<organism evidence="6 7">
    <name type="scientific">Marisediminitalea aggregata</name>
    <dbReference type="NCBI Taxonomy" id="634436"/>
    <lineage>
        <taxon>Bacteria</taxon>
        <taxon>Pseudomonadati</taxon>
        <taxon>Pseudomonadota</taxon>
        <taxon>Gammaproteobacteria</taxon>
        <taxon>Alteromonadales</taxon>
        <taxon>Alteromonadaceae</taxon>
        <taxon>Marisediminitalea</taxon>
    </lineage>
</organism>
<dbReference type="Gene3D" id="2.40.30.170">
    <property type="match status" value="1"/>
</dbReference>
<gene>
    <name evidence="6" type="ORF">SAMN05216361_3728</name>
</gene>
<keyword evidence="7" id="KW-1185">Reference proteome</keyword>
<dbReference type="Gene3D" id="2.40.420.20">
    <property type="match status" value="1"/>
</dbReference>
<dbReference type="GO" id="GO:0015562">
    <property type="term" value="F:efflux transmembrane transporter activity"/>
    <property type="evidence" value="ECO:0007669"/>
    <property type="project" value="TreeGrafter"/>
</dbReference>
<dbReference type="EMBL" id="FQWD01000006">
    <property type="protein sequence ID" value="SHH08720.1"/>
    <property type="molecule type" value="Genomic_DNA"/>
</dbReference>
<feature type="coiled-coil region" evidence="2">
    <location>
        <begin position="104"/>
        <end position="131"/>
    </location>
</feature>
<dbReference type="SUPFAM" id="SSF111369">
    <property type="entry name" value="HlyD-like secretion proteins"/>
    <property type="match status" value="1"/>
</dbReference>
<proteinExistence type="inferred from homology"/>
<dbReference type="Gene3D" id="1.10.287.470">
    <property type="entry name" value="Helix hairpin bin"/>
    <property type="match status" value="1"/>
</dbReference>